<comment type="caution">
    <text evidence="2">The sequence shown here is derived from an EMBL/GenBank/DDBJ whole genome shotgun (WGS) entry which is preliminary data.</text>
</comment>
<dbReference type="AlphaFoldDB" id="A0A397AYA7"/>
<keyword evidence="1" id="KW-1133">Transmembrane helix</keyword>
<organism evidence="2 3">
    <name type="scientific">Aphanomyces astaci</name>
    <name type="common">Crayfish plague agent</name>
    <dbReference type="NCBI Taxonomy" id="112090"/>
    <lineage>
        <taxon>Eukaryota</taxon>
        <taxon>Sar</taxon>
        <taxon>Stramenopiles</taxon>
        <taxon>Oomycota</taxon>
        <taxon>Saprolegniomycetes</taxon>
        <taxon>Saprolegniales</taxon>
        <taxon>Verrucalvaceae</taxon>
        <taxon>Aphanomyces</taxon>
    </lineage>
</organism>
<keyword evidence="1" id="KW-0812">Transmembrane</keyword>
<reference evidence="2 3" key="1">
    <citation type="submission" date="2018-08" db="EMBL/GenBank/DDBJ databases">
        <title>Aphanomyces genome sequencing and annotation.</title>
        <authorList>
            <person name="Minardi D."/>
            <person name="Oidtmann B."/>
            <person name="Van Der Giezen M."/>
            <person name="Studholme D.J."/>
        </authorList>
    </citation>
    <scope>NUCLEOTIDE SEQUENCE [LARGE SCALE GENOMIC DNA]</scope>
    <source>
        <strain evidence="2 3">Kv</strain>
    </source>
</reference>
<evidence type="ECO:0000256" key="1">
    <source>
        <dbReference type="SAM" id="Phobius"/>
    </source>
</evidence>
<dbReference type="EMBL" id="QUSZ01005191">
    <property type="protein sequence ID" value="RHY10859.1"/>
    <property type="molecule type" value="Genomic_DNA"/>
</dbReference>
<sequence length="98" mass="11249">MTDENIPEGEFAPDETTKKVKLGMATVMALSSILNVADYLFRNKMQYINDFKLAAVRQRGYGRRSGDWEYKACVWCLYAGVAFGDITSQVRPNLPWRY</sequence>
<feature type="transmembrane region" description="Helical" evidence="1">
    <location>
        <begin position="20"/>
        <end position="41"/>
    </location>
</feature>
<gene>
    <name evidence="2" type="ORF">DYB36_013417</name>
</gene>
<keyword evidence="1" id="KW-0472">Membrane</keyword>
<evidence type="ECO:0000313" key="3">
    <source>
        <dbReference type="Proteomes" id="UP000265427"/>
    </source>
</evidence>
<name>A0A397AYA7_APHAT</name>
<dbReference type="Proteomes" id="UP000265427">
    <property type="component" value="Unassembled WGS sequence"/>
</dbReference>
<protein>
    <submittedName>
        <fullName evidence="2">Uncharacterized protein</fullName>
    </submittedName>
</protein>
<proteinExistence type="predicted"/>
<dbReference type="VEuPathDB" id="FungiDB:H257_12717"/>
<evidence type="ECO:0000313" key="2">
    <source>
        <dbReference type="EMBL" id="RHY10859.1"/>
    </source>
</evidence>
<accession>A0A397AYA7</accession>